<dbReference type="AlphaFoldDB" id="A0A4R1FNK3"/>
<dbReference type="OrthoDB" id="5241253at2"/>
<reference evidence="3 4" key="1">
    <citation type="submission" date="2019-03" db="EMBL/GenBank/DDBJ databases">
        <title>Genomic Encyclopedia of Type Strains, Phase IV (KMG-IV): sequencing the most valuable type-strain genomes for metagenomic binning, comparative biology and taxonomic classification.</title>
        <authorList>
            <person name="Goeker M."/>
        </authorList>
    </citation>
    <scope>NUCLEOTIDE SEQUENCE [LARGE SCALE GENOMIC DNA]</scope>
    <source>
        <strain evidence="3 4">DSM 44684</strain>
    </source>
</reference>
<gene>
    <name evidence="3" type="ORF">DFR71_2677</name>
</gene>
<sequence length="520" mass="54266">MTSLSTRARRAATLGIAATLFPAMTVLGPSGPAAAEVQALHDIARSTAARATCVPGSTPESGLQGDVPAADRDNGRSTQGYTCNITRVGSYGGHGGGVVSAAFDTCVYIGSFIPGSFAGPAVGVQVLDVADPANPVLIGALTEPAMLAGTWESLKVNTTRKLLAATGAPFLTGAGLMSVYDISDCRHPRLLNPGAGSNLSIPLPITAHEGGFSPDGNTYWSSGVAPGLVSAIDLRDPARPRVIWQGLPGPSMHGMGFSADGNRLYLTNNMGGVTIMDISAVQRRDPDPVVPVLSETTWTDGWATQHAIPVTYGGTPYLFAPDEAGSGGVKLIDISDETRPRVANSIKLEINLPENLDTALASSMGGSIFSYDPHYCTADRPADPTALACAWFGSGIRVFDVRDPFQVTEIGYYNPPARKNDADRIVNSAHKTMSVIGAPVLGANALMQAITSGVFDPGQALSTRSGQVVFGDMSSDWCTSPPHWQGNQLWVSCNDNTYSTLALDPTVYTPPADQQTTIGS</sequence>
<dbReference type="Proteomes" id="UP000294856">
    <property type="component" value="Unassembled WGS sequence"/>
</dbReference>
<dbReference type="EMBL" id="SMFR01000002">
    <property type="protein sequence ID" value="TCJ96646.1"/>
    <property type="molecule type" value="Genomic_DNA"/>
</dbReference>
<evidence type="ECO:0000313" key="4">
    <source>
        <dbReference type="Proteomes" id="UP000294856"/>
    </source>
</evidence>
<evidence type="ECO:0000313" key="3">
    <source>
        <dbReference type="EMBL" id="TCJ96646.1"/>
    </source>
</evidence>
<name>A0A4R1FNK3_9NOCA</name>
<feature type="chain" id="PRO_5020550957" description="LVIVD repeat-containing protein" evidence="2">
    <location>
        <begin position="36"/>
        <end position="520"/>
    </location>
</feature>
<protein>
    <recommendedName>
        <fullName evidence="5">LVIVD repeat-containing protein</fullName>
    </recommendedName>
</protein>
<dbReference type="InterPro" id="IPR015943">
    <property type="entry name" value="WD40/YVTN_repeat-like_dom_sf"/>
</dbReference>
<keyword evidence="2" id="KW-0732">Signal</keyword>
<keyword evidence="4" id="KW-1185">Reference proteome</keyword>
<feature type="region of interest" description="Disordered" evidence="1">
    <location>
        <begin position="53"/>
        <end position="75"/>
    </location>
</feature>
<evidence type="ECO:0000256" key="1">
    <source>
        <dbReference type="SAM" id="MobiDB-lite"/>
    </source>
</evidence>
<dbReference type="SUPFAM" id="SSF51004">
    <property type="entry name" value="C-terminal (heme d1) domain of cytochrome cd1-nitrite reductase"/>
    <property type="match status" value="1"/>
</dbReference>
<proteinExistence type="predicted"/>
<evidence type="ECO:0000256" key="2">
    <source>
        <dbReference type="SAM" id="SignalP"/>
    </source>
</evidence>
<accession>A0A4R1FNK3</accession>
<organism evidence="3 4">
    <name type="scientific">Nocardia alba</name>
    <dbReference type="NCBI Taxonomy" id="225051"/>
    <lineage>
        <taxon>Bacteria</taxon>
        <taxon>Bacillati</taxon>
        <taxon>Actinomycetota</taxon>
        <taxon>Actinomycetes</taxon>
        <taxon>Mycobacteriales</taxon>
        <taxon>Nocardiaceae</taxon>
        <taxon>Nocardia</taxon>
    </lineage>
</organism>
<evidence type="ECO:0008006" key="5">
    <source>
        <dbReference type="Google" id="ProtNLM"/>
    </source>
</evidence>
<dbReference type="RefSeq" id="WP_084472271.1">
    <property type="nucleotide sequence ID" value="NZ_SMFR01000002.1"/>
</dbReference>
<feature type="signal peptide" evidence="2">
    <location>
        <begin position="1"/>
        <end position="35"/>
    </location>
</feature>
<dbReference type="STRING" id="1210063.GCA_001612665_00337"/>
<dbReference type="Gene3D" id="2.130.10.10">
    <property type="entry name" value="YVTN repeat-like/Quinoprotein amine dehydrogenase"/>
    <property type="match status" value="1"/>
</dbReference>
<comment type="caution">
    <text evidence="3">The sequence shown here is derived from an EMBL/GenBank/DDBJ whole genome shotgun (WGS) entry which is preliminary data.</text>
</comment>
<dbReference type="InterPro" id="IPR011048">
    <property type="entry name" value="Haem_d1_sf"/>
</dbReference>